<feature type="transmembrane region" description="Helical" evidence="5">
    <location>
        <begin position="96"/>
        <end position="116"/>
    </location>
</feature>
<proteinExistence type="predicted"/>
<feature type="transmembrane region" description="Helical" evidence="5">
    <location>
        <begin position="246"/>
        <end position="266"/>
    </location>
</feature>
<evidence type="ECO:0000256" key="3">
    <source>
        <dbReference type="ARBA" id="ARBA00022989"/>
    </source>
</evidence>
<dbReference type="InterPro" id="IPR037185">
    <property type="entry name" value="EmrE-like"/>
</dbReference>
<gene>
    <name evidence="7" type="primary">rhaT</name>
    <name evidence="7" type="ORF">HSR121_0083</name>
</gene>
<evidence type="ECO:0000256" key="1">
    <source>
        <dbReference type="ARBA" id="ARBA00004141"/>
    </source>
</evidence>
<accession>A0A897MVA6</accession>
<protein>
    <submittedName>
        <fullName evidence="7">Permease of the drug/metabolite transporter (DMT) superfamily</fullName>
    </submittedName>
</protein>
<dbReference type="Pfam" id="PF00892">
    <property type="entry name" value="EamA"/>
    <property type="match status" value="2"/>
</dbReference>
<evidence type="ECO:0000256" key="4">
    <source>
        <dbReference type="ARBA" id="ARBA00023136"/>
    </source>
</evidence>
<dbReference type="Proteomes" id="UP000663525">
    <property type="component" value="Chromosome"/>
</dbReference>
<feature type="transmembrane region" description="Helical" evidence="5">
    <location>
        <begin position="34"/>
        <end position="54"/>
    </location>
</feature>
<dbReference type="AlphaFoldDB" id="A0A897MVA6"/>
<feature type="transmembrane region" description="Helical" evidence="5">
    <location>
        <begin position="152"/>
        <end position="171"/>
    </location>
</feature>
<sequence length="291" mass="30610">MNLGLGYAIASALLLGAYLYAIKRYFSPYPSPVYLVLVEGAAFLWYLPVAACTVDGDYLPAGADLWLFTVVFGVSAMTGLALLSFLAALRRGAVSYVAPISKIVPVFVLPLEILLLGQHLTLLQIGGVLVATAAVYVANYQPGELLEPFRRAATTTAAQLALASAAAFGVVDVGKRYLMQELSLPPQTFLPVMFFIVTLFVAPLAARASWPAETRQDLPKFAAAGLLVAVANHLVLLAFQLLPASIGSPIVNTQAVVAVLLGGILLNEDAFRVRLVAAGLAVAGITLITIG</sequence>
<dbReference type="PANTHER" id="PTHR32322">
    <property type="entry name" value="INNER MEMBRANE TRANSPORTER"/>
    <property type="match status" value="1"/>
</dbReference>
<evidence type="ECO:0000256" key="5">
    <source>
        <dbReference type="SAM" id="Phobius"/>
    </source>
</evidence>
<feature type="domain" description="EamA" evidence="6">
    <location>
        <begin position="3"/>
        <end position="139"/>
    </location>
</feature>
<evidence type="ECO:0000256" key="2">
    <source>
        <dbReference type="ARBA" id="ARBA00022692"/>
    </source>
</evidence>
<comment type="subcellular location">
    <subcellularLocation>
        <location evidence="1">Membrane</location>
        <topology evidence="1">Multi-pass membrane protein</topology>
    </subcellularLocation>
</comment>
<name>A0A897MVA6_9EURY</name>
<feature type="transmembrane region" description="Helical" evidence="5">
    <location>
        <begin position="273"/>
        <end position="290"/>
    </location>
</feature>
<keyword evidence="3 5" id="KW-1133">Transmembrane helix</keyword>
<feature type="transmembrane region" description="Helical" evidence="5">
    <location>
        <begin position="122"/>
        <end position="140"/>
    </location>
</feature>
<dbReference type="InterPro" id="IPR050638">
    <property type="entry name" value="AA-Vitamin_Transporters"/>
</dbReference>
<evidence type="ECO:0000259" key="6">
    <source>
        <dbReference type="Pfam" id="PF00892"/>
    </source>
</evidence>
<dbReference type="RefSeq" id="WP_229113916.1">
    <property type="nucleotide sequence ID" value="NZ_CP064787.1"/>
</dbReference>
<feature type="transmembrane region" description="Helical" evidence="5">
    <location>
        <begin position="191"/>
        <end position="209"/>
    </location>
</feature>
<dbReference type="EMBL" id="CP064787">
    <property type="protein sequence ID" value="QSG04444.1"/>
    <property type="molecule type" value="Genomic_DNA"/>
</dbReference>
<dbReference type="InterPro" id="IPR000620">
    <property type="entry name" value="EamA_dom"/>
</dbReference>
<dbReference type="SUPFAM" id="SSF103481">
    <property type="entry name" value="Multidrug resistance efflux transporter EmrE"/>
    <property type="match status" value="2"/>
</dbReference>
<feature type="transmembrane region" description="Helical" evidence="5">
    <location>
        <begin position="6"/>
        <end position="22"/>
    </location>
</feature>
<feature type="domain" description="EamA" evidence="6">
    <location>
        <begin position="158"/>
        <end position="289"/>
    </location>
</feature>
<dbReference type="GO" id="GO:0016020">
    <property type="term" value="C:membrane"/>
    <property type="evidence" value="ECO:0007669"/>
    <property type="project" value="UniProtKB-SubCell"/>
</dbReference>
<keyword evidence="4 5" id="KW-0472">Membrane</keyword>
<dbReference type="GeneID" id="68853744"/>
<evidence type="ECO:0000313" key="8">
    <source>
        <dbReference type="Proteomes" id="UP000663525"/>
    </source>
</evidence>
<keyword evidence="2 5" id="KW-0812">Transmembrane</keyword>
<feature type="transmembrane region" description="Helical" evidence="5">
    <location>
        <begin position="66"/>
        <end position="89"/>
    </location>
</feature>
<reference evidence="7" key="1">
    <citation type="submission" date="2020-11" db="EMBL/GenBank/DDBJ databases">
        <title>Carbohydrate-dependent, anaerobic sulfur respiration: A novel catabolism in halophilic archaea.</title>
        <authorList>
            <person name="Sorokin D.Y."/>
            <person name="Messina E."/>
            <person name="Smedile F."/>
            <person name="La Cono V."/>
            <person name="Hallsworth J.E."/>
            <person name="Yakimov M.M."/>
        </authorList>
    </citation>
    <scope>NUCLEOTIDE SEQUENCE</scope>
    <source>
        <strain evidence="7">HSR12-1</strain>
    </source>
</reference>
<feature type="transmembrane region" description="Helical" evidence="5">
    <location>
        <begin position="221"/>
        <end position="240"/>
    </location>
</feature>
<organism evidence="7 8">
    <name type="scientific">Halapricum desulfuricans</name>
    <dbReference type="NCBI Taxonomy" id="2841257"/>
    <lineage>
        <taxon>Archaea</taxon>
        <taxon>Methanobacteriati</taxon>
        <taxon>Methanobacteriota</taxon>
        <taxon>Stenosarchaea group</taxon>
        <taxon>Halobacteria</taxon>
        <taxon>Halobacteriales</taxon>
        <taxon>Haloarculaceae</taxon>
        <taxon>Halapricum</taxon>
    </lineage>
</organism>
<dbReference type="PANTHER" id="PTHR32322:SF2">
    <property type="entry name" value="EAMA DOMAIN-CONTAINING PROTEIN"/>
    <property type="match status" value="1"/>
</dbReference>
<evidence type="ECO:0000313" key="7">
    <source>
        <dbReference type="EMBL" id="QSG04444.1"/>
    </source>
</evidence>